<evidence type="ECO:0000313" key="2">
    <source>
        <dbReference type="Proteomes" id="UP000005237"/>
    </source>
</evidence>
<dbReference type="Proteomes" id="UP000005237">
    <property type="component" value="Unassembled WGS sequence"/>
</dbReference>
<protein>
    <submittedName>
        <fullName evidence="1">Uncharacterized protein</fullName>
    </submittedName>
</protein>
<evidence type="ECO:0000313" key="1">
    <source>
        <dbReference type="EnsemblMetazoa" id="CJA37924.1"/>
    </source>
</evidence>
<keyword evidence="2" id="KW-1185">Reference proteome</keyword>
<dbReference type="EnsemblMetazoa" id="CJA37924.1">
    <property type="protein sequence ID" value="CJA37924.1"/>
    <property type="gene ID" value="WBGene00213771"/>
</dbReference>
<sequence length="34" mass="3649">IVTGVSTASGRENVEVSSIDDSGNNEFFVESVRF</sequence>
<organism evidence="1 2">
    <name type="scientific">Caenorhabditis japonica</name>
    <dbReference type="NCBI Taxonomy" id="281687"/>
    <lineage>
        <taxon>Eukaryota</taxon>
        <taxon>Metazoa</taxon>
        <taxon>Ecdysozoa</taxon>
        <taxon>Nematoda</taxon>
        <taxon>Chromadorea</taxon>
        <taxon>Rhabditida</taxon>
        <taxon>Rhabditina</taxon>
        <taxon>Rhabditomorpha</taxon>
        <taxon>Rhabditoidea</taxon>
        <taxon>Rhabditidae</taxon>
        <taxon>Peloderinae</taxon>
        <taxon>Caenorhabditis</taxon>
    </lineage>
</organism>
<name>A0A8R1IVL9_CAEJA</name>
<dbReference type="AlphaFoldDB" id="A0A8R1IVL9"/>
<reference evidence="2" key="1">
    <citation type="submission" date="2010-08" db="EMBL/GenBank/DDBJ databases">
        <authorList>
            <consortium name="Caenorhabditis japonica Sequencing Consortium"/>
            <person name="Wilson R.K."/>
        </authorList>
    </citation>
    <scope>NUCLEOTIDE SEQUENCE [LARGE SCALE GENOMIC DNA]</scope>
    <source>
        <strain evidence="2">DF5081</strain>
    </source>
</reference>
<reference evidence="1" key="2">
    <citation type="submission" date="2022-06" db="UniProtKB">
        <authorList>
            <consortium name="EnsemblMetazoa"/>
        </authorList>
    </citation>
    <scope>IDENTIFICATION</scope>
    <source>
        <strain evidence="1">DF5081</strain>
    </source>
</reference>
<accession>A0A8R1IVL9</accession>
<proteinExistence type="predicted"/>